<dbReference type="AlphaFoldDB" id="A0A841TBU5"/>
<keyword evidence="1" id="KW-0489">Methyltransferase</keyword>
<reference evidence="1 2" key="1">
    <citation type="submission" date="2020-08" db="EMBL/GenBank/DDBJ databases">
        <title>Cohnella phylogeny.</title>
        <authorList>
            <person name="Dunlap C."/>
        </authorList>
    </citation>
    <scope>NUCLEOTIDE SEQUENCE [LARGE SCALE GENOMIC DNA]</scope>
    <source>
        <strain evidence="1 2">DSM 103658</strain>
    </source>
</reference>
<sequence>MGTSNWQNISYCVELIRLVKPAKVLDVGVGYGRWGMLCREFLDVWGGKFFRSQWTTQIDGIEVFPANVDQYHQYFYNQIYVGNAYTVIDTLGRYDLIILGDVLEHFEKTQALHFLDKCLYRSSHVLLIIPIGTNWPQGAVYGNEHERHLSAWSMEELRRFPIAHDRMFKDQAGRSFAVCLFKGWG</sequence>
<keyword evidence="2" id="KW-1185">Reference proteome</keyword>
<dbReference type="GO" id="GO:0008168">
    <property type="term" value="F:methyltransferase activity"/>
    <property type="evidence" value="ECO:0007669"/>
    <property type="project" value="UniProtKB-KW"/>
</dbReference>
<comment type="caution">
    <text evidence="1">The sequence shown here is derived from an EMBL/GenBank/DDBJ whole genome shotgun (WGS) entry which is preliminary data.</text>
</comment>
<evidence type="ECO:0000313" key="2">
    <source>
        <dbReference type="Proteomes" id="UP000574133"/>
    </source>
</evidence>
<dbReference type="Gene3D" id="3.40.50.150">
    <property type="entry name" value="Vaccinia Virus protein VP39"/>
    <property type="match status" value="1"/>
</dbReference>
<evidence type="ECO:0000313" key="1">
    <source>
        <dbReference type="EMBL" id="MBB6675911.1"/>
    </source>
</evidence>
<dbReference type="SUPFAM" id="SSF53335">
    <property type="entry name" value="S-adenosyl-L-methionine-dependent methyltransferases"/>
    <property type="match status" value="1"/>
</dbReference>
<dbReference type="RefSeq" id="WP_185177217.1">
    <property type="nucleotide sequence ID" value="NZ_CBCSEP010000014.1"/>
</dbReference>
<protein>
    <submittedName>
        <fullName evidence="1">Methyltransferase domain-containing protein</fullName>
    </submittedName>
</protein>
<dbReference type="GO" id="GO:0032259">
    <property type="term" value="P:methylation"/>
    <property type="evidence" value="ECO:0007669"/>
    <property type="project" value="UniProtKB-KW"/>
</dbReference>
<accession>A0A841TBU5</accession>
<organism evidence="1 2">
    <name type="scientific">Cohnella lubricantis</name>
    <dbReference type="NCBI Taxonomy" id="2163172"/>
    <lineage>
        <taxon>Bacteria</taxon>
        <taxon>Bacillati</taxon>
        <taxon>Bacillota</taxon>
        <taxon>Bacilli</taxon>
        <taxon>Bacillales</taxon>
        <taxon>Paenibacillaceae</taxon>
        <taxon>Cohnella</taxon>
    </lineage>
</organism>
<gene>
    <name evidence="1" type="ORF">H4Q31_01065</name>
</gene>
<dbReference type="Pfam" id="PF13489">
    <property type="entry name" value="Methyltransf_23"/>
    <property type="match status" value="1"/>
</dbReference>
<name>A0A841TBU5_9BACL</name>
<proteinExistence type="predicted"/>
<keyword evidence="1" id="KW-0808">Transferase</keyword>
<dbReference type="EMBL" id="JACJVN010000006">
    <property type="protein sequence ID" value="MBB6675911.1"/>
    <property type="molecule type" value="Genomic_DNA"/>
</dbReference>
<dbReference type="Proteomes" id="UP000574133">
    <property type="component" value="Unassembled WGS sequence"/>
</dbReference>
<dbReference type="InterPro" id="IPR029063">
    <property type="entry name" value="SAM-dependent_MTases_sf"/>
</dbReference>